<dbReference type="PANTHER" id="PTHR10953">
    <property type="entry name" value="UBIQUITIN-ACTIVATING ENZYME E1"/>
    <property type="match status" value="1"/>
</dbReference>
<dbReference type="InterPro" id="IPR000594">
    <property type="entry name" value="ThiF_NAD_FAD-bd"/>
</dbReference>
<keyword evidence="4" id="KW-1185">Reference proteome</keyword>
<evidence type="ECO:0000313" key="4">
    <source>
        <dbReference type="Proteomes" id="UP000240542"/>
    </source>
</evidence>
<dbReference type="NCBIfam" id="TIGR03882">
    <property type="entry name" value="cyclo_dehyd_2"/>
    <property type="match status" value="1"/>
</dbReference>
<dbReference type="PANTHER" id="PTHR10953:SF102">
    <property type="entry name" value="ADENYLYLTRANSFERASE AND SULFURTRANSFERASE MOCS3"/>
    <property type="match status" value="1"/>
</dbReference>
<evidence type="ECO:0000256" key="1">
    <source>
        <dbReference type="SAM" id="MobiDB-lite"/>
    </source>
</evidence>
<name>A0A2P8DSF9_9ACTN</name>
<dbReference type="GO" id="GO:0008641">
    <property type="term" value="F:ubiquitin-like modifier activating enzyme activity"/>
    <property type="evidence" value="ECO:0007669"/>
    <property type="project" value="InterPro"/>
</dbReference>
<dbReference type="GO" id="GO:0004792">
    <property type="term" value="F:thiosulfate-cyanide sulfurtransferase activity"/>
    <property type="evidence" value="ECO:0007669"/>
    <property type="project" value="TreeGrafter"/>
</dbReference>
<feature type="domain" description="THIF-type NAD/FAD binding fold" evidence="2">
    <location>
        <begin position="116"/>
        <end position="350"/>
    </location>
</feature>
<dbReference type="AlphaFoldDB" id="A0A2P8DSF9"/>
<dbReference type="EMBL" id="PYGA01000002">
    <property type="protein sequence ID" value="PSL00153.1"/>
    <property type="molecule type" value="Genomic_DNA"/>
</dbReference>
<evidence type="ECO:0000313" key="3">
    <source>
        <dbReference type="EMBL" id="PSL00153.1"/>
    </source>
</evidence>
<dbReference type="InterPro" id="IPR045886">
    <property type="entry name" value="ThiF/MoeB/HesA"/>
</dbReference>
<proteinExistence type="predicted"/>
<dbReference type="GO" id="GO:0016779">
    <property type="term" value="F:nucleotidyltransferase activity"/>
    <property type="evidence" value="ECO:0007669"/>
    <property type="project" value="TreeGrafter"/>
</dbReference>
<dbReference type="Proteomes" id="UP000240542">
    <property type="component" value="Unassembled WGS sequence"/>
</dbReference>
<dbReference type="RefSeq" id="WP_106581501.1">
    <property type="nucleotide sequence ID" value="NZ_PYGA01000002.1"/>
</dbReference>
<dbReference type="GO" id="GO:0005737">
    <property type="term" value="C:cytoplasm"/>
    <property type="evidence" value="ECO:0007669"/>
    <property type="project" value="TreeGrafter"/>
</dbReference>
<dbReference type="Pfam" id="PF00899">
    <property type="entry name" value="ThiF"/>
    <property type="match status" value="1"/>
</dbReference>
<reference evidence="3 4" key="1">
    <citation type="submission" date="2018-03" db="EMBL/GenBank/DDBJ databases">
        <title>Genomic Encyclopedia of Archaeal and Bacterial Type Strains, Phase II (KMG-II): from individual species to whole genera.</title>
        <authorList>
            <person name="Goeker M."/>
        </authorList>
    </citation>
    <scope>NUCLEOTIDE SEQUENCE [LARGE SCALE GENOMIC DNA]</scope>
    <source>
        <strain evidence="3 4">DSM 45312</strain>
    </source>
</reference>
<organism evidence="3 4">
    <name type="scientific">Murinocardiopsis flavida</name>
    <dbReference type="NCBI Taxonomy" id="645275"/>
    <lineage>
        <taxon>Bacteria</taxon>
        <taxon>Bacillati</taxon>
        <taxon>Actinomycetota</taxon>
        <taxon>Actinomycetes</taxon>
        <taxon>Streptosporangiales</taxon>
        <taxon>Nocardiopsidaceae</taxon>
        <taxon>Murinocardiopsis</taxon>
    </lineage>
</organism>
<feature type="compositionally biased region" description="Basic and acidic residues" evidence="1">
    <location>
        <begin position="360"/>
        <end position="372"/>
    </location>
</feature>
<dbReference type="InterPro" id="IPR022291">
    <property type="entry name" value="Bacteriocin_synth_cyclodeHase"/>
</dbReference>
<dbReference type="Gene3D" id="3.90.930.70">
    <property type="match status" value="1"/>
</dbReference>
<sequence length="372" mass="40864">MSEQSELRRVLAPYVRIGVQHESLYLGFGSIQRIIDTKEMWEPLIRLADHYSSPRTDSEAVYFLETECGLDHDGAHETVEVLQKGRFLIEHGGYQPGDRYSRPSLFYALAGADPSGVQERLASSHVMFLGCGGIGNLLSVTLATAGVGQVTLVDADRVETSNLTRQYLFTEADVGALKCEVLGEAIRCRNSTTTVRTIEREIAADSDLGSLPPADLLVLSADAPGLVELVNGYCVETGLTWLNVCYVNDIAVWGPLVVPGITGCWTCRPLVARCFPDNGDLNAMVTRINRRFQAPSYGSTNMLAAGLASLDVLKHLGGFGVPQSLNRRVGVWTHELRLDQQEADPNPECSTCGNLQRQRPRAENRRRTQEDE</sequence>
<dbReference type="SUPFAM" id="SSF69572">
    <property type="entry name" value="Activating enzymes of the ubiquitin-like proteins"/>
    <property type="match status" value="1"/>
</dbReference>
<protein>
    <submittedName>
        <fullName evidence="3">Bacteriocin biosynthesis cyclodehydratase domain-containing protein</fullName>
    </submittedName>
</protein>
<dbReference type="Gene3D" id="3.40.50.720">
    <property type="entry name" value="NAD(P)-binding Rossmann-like Domain"/>
    <property type="match status" value="1"/>
</dbReference>
<gene>
    <name evidence="3" type="ORF">CLV63_102280</name>
</gene>
<evidence type="ECO:0000259" key="2">
    <source>
        <dbReference type="Pfam" id="PF00899"/>
    </source>
</evidence>
<dbReference type="OrthoDB" id="9204719at2"/>
<feature type="region of interest" description="Disordered" evidence="1">
    <location>
        <begin position="342"/>
        <end position="372"/>
    </location>
</feature>
<dbReference type="InterPro" id="IPR035985">
    <property type="entry name" value="Ubiquitin-activating_enz"/>
</dbReference>
<accession>A0A2P8DSF9</accession>
<comment type="caution">
    <text evidence="3">The sequence shown here is derived from an EMBL/GenBank/DDBJ whole genome shotgun (WGS) entry which is preliminary data.</text>
</comment>